<name>A0ABP8J8Y1_9MICO</name>
<dbReference type="PANTHER" id="PTHR35273:SF2">
    <property type="entry name" value="ALPHA-GALACTOSIDASE"/>
    <property type="match status" value="1"/>
</dbReference>
<comment type="caution">
    <text evidence="2">The sequence shown here is derived from an EMBL/GenBank/DDBJ whole genome shotgun (WGS) entry which is preliminary data.</text>
</comment>
<dbReference type="PANTHER" id="PTHR35273">
    <property type="entry name" value="ALPHA-1,4 POLYGALACTOSAMINIDASE, PUTATIVE (AFU_ORTHOLOGUE AFUA_3G07890)-RELATED"/>
    <property type="match status" value="1"/>
</dbReference>
<accession>A0ABP8J8Y1</accession>
<evidence type="ECO:0000313" key="3">
    <source>
        <dbReference type="Proteomes" id="UP001500642"/>
    </source>
</evidence>
<dbReference type="SUPFAM" id="SSF51445">
    <property type="entry name" value="(Trans)glycosidases"/>
    <property type="match status" value="1"/>
</dbReference>
<keyword evidence="3" id="KW-1185">Reference proteome</keyword>
<feature type="domain" description="Glycoside-hydrolase family GH114 TIM-barrel" evidence="1">
    <location>
        <begin position="17"/>
        <end position="232"/>
    </location>
</feature>
<sequence>MEGAPPGATVPPPGARFHIQYEGAVDFGLPVDVYDLDGDDTAETDVRGLRDRGVYPICYLSIGTVEDWRADAPDFPAEVIGEPYEEWPGERWLDIRRHEVLLPIMSRRIENCADKGFLAIDPDSIDVFSNDSGFGLTEEDAVAYMRAIADIAHEHGLAIGLKNAGEIVPEVVDLVDFAVLEQCLDLGECDWYAPVAEAGKAVFDIEYVGRLADVCAAAPAGFTIVRSDLPLSGAIERCA</sequence>
<evidence type="ECO:0000259" key="1">
    <source>
        <dbReference type="Pfam" id="PF03537"/>
    </source>
</evidence>
<dbReference type="Pfam" id="PF03537">
    <property type="entry name" value="Glyco_hydro_114"/>
    <property type="match status" value="1"/>
</dbReference>
<evidence type="ECO:0000313" key="2">
    <source>
        <dbReference type="EMBL" id="GAA4387086.1"/>
    </source>
</evidence>
<proteinExistence type="predicted"/>
<dbReference type="EMBL" id="BAABGL010000004">
    <property type="protein sequence ID" value="GAA4387086.1"/>
    <property type="molecule type" value="Genomic_DNA"/>
</dbReference>
<dbReference type="RefSeq" id="WP_295690230.1">
    <property type="nucleotide sequence ID" value="NZ_BAABGL010000004.1"/>
</dbReference>
<organism evidence="2 3">
    <name type="scientific">Brevibacterium pityocampae</name>
    <dbReference type="NCBI Taxonomy" id="506594"/>
    <lineage>
        <taxon>Bacteria</taxon>
        <taxon>Bacillati</taxon>
        <taxon>Actinomycetota</taxon>
        <taxon>Actinomycetes</taxon>
        <taxon>Micrococcales</taxon>
        <taxon>Brevibacteriaceae</taxon>
        <taxon>Brevibacterium</taxon>
    </lineage>
</organism>
<protein>
    <recommendedName>
        <fullName evidence="1">Glycoside-hydrolase family GH114 TIM-barrel domain-containing protein</fullName>
    </recommendedName>
</protein>
<dbReference type="Proteomes" id="UP001500642">
    <property type="component" value="Unassembled WGS sequence"/>
</dbReference>
<dbReference type="InterPro" id="IPR017853">
    <property type="entry name" value="GH"/>
</dbReference>
<dbReference type="InterPro" id="IPR004352">
    <property type="entry name" value="GH114_TIM-barrel"/>
</dbReference>
<dbReference type="Gene3D" id="3.20.20.70">
    <property type="entry name" value="Aldolase class I"/>
    <property type="match status" value="1"/>
</dbReference>
<dbReference type="InterPro" id="IPR013785">
    <property type="entry name" value="Aldolase_TIM"/>
</dbReference>
<gene>
    <name evidence="2" type="ORF">GCM10023167_10660</name>
</gene>
<reference evidence="3" key="1">
    <citation type="journal article" date="2019" name="Int. J. Syst. Evol. Microbiol.">
        <title>The Global Catalogue of Microorganisms (GCM) 10K type strain sequencing project: providing services to taxonomists for standard genome sequencing and annotation.</title>
        <authorList>
            <consortium name="The Broad Institute Genomics Platform"/>
            <consortium name="The Broad Institute Genome Sequencing Center for Infectious Disease"/>
            <person name="Wu L."/>
            <person name="Ma J."/>
        </authorList>
    </citation>
    <scope>NUCLEOTIDE SEQUENCE [LARGE SCALE GENOMIC DNA]</scope>
    <source>
        <strain evidence="3">JCM 17808</strain>
    </source>
</reference>